<dbReference type="Proteomes" id="UP000060602">
    <property type="component" value="Chromosome"/>
</dbReference>
<gene>
    <name evidence="2" type="ORF">AL504_31855</name>
</gene>
<protein>
    <submittedName>
        <fullName evidence="2">Uncharacterized protein</fullName>
    </submittedName>
</protein>
<evidence type="ECO:0000313" key="2">
    <source>
        <dbReference type="EMBL" id="AUZ18236.1"/>
    </source>
</evidence>
<evidence type="ECO:0000313" key="3">
    <source>
        <dbReference type="Proteomes" id="UP000060602"/>
    </source>
</evidence>
<name>A0A2L0PU63_ALCXX</name>
<dbReference type="AlphaFoldDB" id="A0A2L0PU63"/>
<sequence length="69" mass="6890">MRGGDGGGGGGQGGAGAEAGGQGGEQAGQGDRHEGFQGGWGKRVGPALTRGREGWLAACRRTAARRLRR</sequence>
<evidence type="ECO:0000256" key="1">
    <source>
        <dbReference type="SAM" id="MobiDB-lite"/>
    </source>
</evidence>
<reference evidence="3" key="1">
    <citation type="submission" date="2015-12" db="EMBL/GenBank/DDBJ databases">
        <title>FDA dAtabase for Regulatory Grade micrObial Sequences (FDA-ARGOS): Supporting development and validation of Infectious Disease Dx tests.</title>
        <authorList>
            <person name="Case J."/>
            <person name="Tallon L."/>
            <person name="Sadzewicz L."/>
            <person name="Sengamalay N."/>
            <person name="Ott S."/>
            <person name="Godinez A."/>
            <person name="Nagaraj S."/>
            <person name="Nadendla S."/>
            <person name="Sichtig H."/>
        </authorList>
    </citation>
    <scope>NUCLEOTIDE SEQUENCE [LARGE SCALE GENOMIC DNA]</scope>
    <source>
        <strain evidence="3">FDAARGOS_147</strain>
    </source>
</reference>
<organism evidence="2 3">
    <name type="scientific">Alcaligenes xylosoxydans xylosoxydans</name>
    <name type="common">Achromobacter xylosoxidans</name>
    <dbReference type="NCBI Taxonomy" id="85698"/>
    <lineage>
        <taxon>Bacteria</taxon>
        <taxon>Pseudomonadati</taxon>
        <taxon>Pseudomonadota</taxon>
        <taxon>Betaproteobacteria</taxon>
        <taxon>Burkholderiales</taxon>
        <taxon>Alcaligenaceae</taxon>
        <taxon>Achromobacter</taxon>
    </lineage>
</organism>
<proteinExistence type="predicted"/>
<feature type="region of interest" description="Disordered" evidence="1">
    <location>
        <begin position="1"/>
        <end position="53"/>
    </location>
</feature>
<accession>A0A2L0PU63</accession>
<feature type="compositionally biased region" description="Gly residues" evidence="1">
    <location>
        <begin position="1"/>
        <end position="27"/>
    </location>
</feature>
<dbReference type="EMBL" id="CP014060">
    <property type="protein sequence ID" value="AUZ18236.1"/>
    <property type="molecule type" value="Genomic_DNA"/>
</dbReference>